<comment type="caution">
    <text evidence="1">The sequence shown here is derived from an EMBL/GenBank/DDBJ whole genome shotgun (WGS) entry which is preliminary data.</text>
</comment>
<gene>
    <name evidence="1" type="ORF">MIND_00817300</name>
</gene>
<dbReference type="GeneID" id="59347361"/>
<name>A0A8H6SFZ1_9AGAR</name>
<dbReference type="Proteomes" id="UP000636479">
    <property type="component" value="Unassembled WGS sequence"/>
</dbReference>
<protein>
    <submittedName>
        <fullName evidence="1">Adenylosuccinate lyase</fullName>
    </submittedName>
</protein>
<keyword evidence="2" id="KW-1185">Reference proteome</keyword>
<dbReference type="GO" id="GO:0016829">
    <property type="term" value="F:lyase activity"/>
    <property type="evidence" value="ECO:0007669"/>
    <property type="project" value="UniProtKB-KW"/>
</dbReference>
<accession>A0A8H6SFZ1</accession>
<dbReference type="OrthoDB" id="2901264at2759"/>
<reference evidence="1" key="1">
    <citation type="submission" date="2020-05" db="EMBL/GenBank/DDBJ databases">
        <title>Mycena genomes resolve the evolution of fungal bioluminescence.</title>
        <authorList>
            <person name="Tsai I.J."/>
        </authorList>
    </citation>
    <scope>NUCLEOTIDE SEQUENCE</scope>
    <source>
        <strain evidence="1">171206Taipei</strain>
    </source>
</reference>
<evidence type="ECO:0000313" key="2">
    <source>
        <dbReference type="Proteomes" id="UP000636479"/>
    </source>
</evidence>
<dbReference type="EMBL" id="JACAZF010000007">
    <property type="protein sequence ID" value="KAF7298699.1"/>
    <property type="molecule type" value="Genomic_DNA"/>
</dbReference>
<keyword evidence="1" id="KW-0456">Lyase</keyword>
<dbReference type="RefSeq" id="XP_037218087.1">
    <property type="nucleotide sequence ID" value="XM_037364845.1"/>
</dbReference>
<evidence type="ECO:0000313" key="1">
    <source>
        <dbReference type="EMBL" id="KAF7298699.1"/>
    </source>
</evidence>
<dbReference type="AlphaFoldDB" id="A0A8H6SFZ1"/>
<organism evidence="1 2">
    <name type="scientific">Mycena indigotica</name>
    <dbReference type="NCBI Taxonomy" id="2126181"/>
    <lineage>
        <taxon>Eukaryota</taxon>
        <taxon>Fungi</taxon>
        <taxon>Dikarya</taxon>
        <taxon>Basidiomycota</taxon>
        <taxon>Agaricomycotina</taxon>
        <taxon>Agaricomycetes</taxon>
        <taxon>Agaricomycetidae</taxon>
        <taxon>Agaricales</taxon>
        <taxon>Marasmiineae</taxon>
        <taxon>Mycenaceae</taxon>
        <taxon>Mycena</taxon>
    </lineage>
</organism>
<sequence>MPIRHKLENQPIDLSALTNEGVLALQHYLDHGQRLPAVSSKTSYRDIWCHTRRFQTHRRTTIAGVALRVRAFSRSSKETFSKTVLDLPKDSADRKAFLEKQRQTITTLSDGCLRMQQVCEEFEKDSEGDLARLQEEVSKVRDLTKARERRELLTKSTRSLPVVRLMAGAFKQHSSELAMIQQKLTLFENDGTDSFRHIVTILETGAAGQIMHLA</sequence>
<proteinExistence type="predicted"/>